<evidence type="ECO:0000313" key="1">
    <source>
        <dbReference type="EMBL" id="GAI90827.1"/>
    </source>
</evidence>
<proteinExistence type="predicted"/>
<name>X1SCS6_9ZZZZ</name>
<organism evidence="1">
    <name type="scientific">marine sediment metagenome</name>
    <dbReference type="NCBI Taxonomy" id="412755"/>
    <lineage>
        <taxon>unclassified sequences</taxon>
        <taxon>metagenomes</taxon>
        <taxon>ecological metagenomes</taxon>
    </lineage>
</organism>
<dbReference type="EMBL" id="BARW01016419">
    <property type="protein sequence ID" value="GAI90827.1"/>
    <property type="molecule type" value="Genomic_DNA"/>
</dbReference>
<protein>
    <recommendedName>
        <fullName evidence="2">Ig-like domain-containing protein</fullName>
    </recommendedName>
</protein>
<feature type="non-terminal residue" evidence="1">
    <location>
        <position position="1"/>
    </location>
</feature>
<gene>
    <name evidence="1" type="ORF">S12H4_28599</name>
</gene>
<accession>X1SCS6</accession>
<dbReference type="AlphaFoldDB" id="X1SCS6"/>
<comment type="caution">
    <text evidence="1">The sequence shown here is derived from an EMBL/GenBank/DDBJ whole genome shotgun (WGS) entry which is preliminary data.</text>
</comment>
<reference evidence="1" key="1">
    <citation type="journal article" date="2014" name="Front. Microbiol.">
        <title>High frequency of phylogenetically diverse reductive dehalogenase-homologous genes in deep subseafloor sedimentary metagenomes.</title>
        <authorList>
            <person name="Kawai M."/>
            <person name="Futagami T."/>
            <person name="Toyoda A."/>
            <person name="Takaki Y."/>
            <person name="Nishi S."/>
            <person name="Hori S."/>
            <person name="Arai W."/>
            <person name="Tsubouchi T."/>
            <person name="Morono Y."/>
            <person name="Uchiyama I."/>
            <person name="Ito T."/>
            <person name="Fujiyama A."/>
            <person name="Inagaki F."/>
            <person name="Takami H."/>
        </authorList>
    </citation>
    <scope>NUCLEOTIDE SEQUENCE</scope>
    <source>
        <strain evidence="1">Expedition CK06-06</strain>
    </source>
</reference>
<dbReference type="Gene3D" id="2.60.40.740">
    <property type="match status" value="2"/>
</dbReference>
<dbReference type="Pfam" id="PF13573">
    <property type="entry name" value="SprB"/>
    <property type="match status" value="3"/>
</dbReference>
<dbReference type="InterPro" id="IPR025667">
    <property type="entry name" value="SprB_repeat"/>
</dbReference>
<evidence type="ECO:0008006" key="2">
    <source>
        <dbReference type="Google" id="ProtNLM"/>
    </source>
</evidence>
<sequence length="275" mass="28214">IDANGCYATGSVNIGNDGTGPQITIDSQTNNNCYGDEIGAINISVSGGSQPYIILWSNGAVTKDIDSLAAGVYDIVITDDDSCIASASFEITQPPMLNITTVVTDAICAGSDGQAVAIVGGGTAPYLYSWSTGGSYQIEENFAAGIYSVTVTDANGCQLVKSAIVNNIGGPVVTIDQVTGTTCSDATSGEIDISVTGGTPDYTYVWSPGGQTIQDISILSIGVYQITVTDAAGCIGVNSAEIKQGPPAVNPICLVTVDSVSQMNIIVWEKNILLM</sequence>